<evidence type="ECO:0000259" key="1">
    <source>
        <dbReference type="Pfam" id="PF13304"/>
    </source>
</evidence>
<dbReference type="Proteomes" id="UP001320899">
    <property type="component" value="Unassembled WGS sequence"/>
</dbReference>
<evidence type="ECO:0000313" key="3">
    <source>
        <dbReference type="Proteomes" id="UP001320899"/>
    </source>
</evidence>
<dbReference type="InterPro" id="IPR051396">
    <property type="entry name" value="Bact_Antivir_Def_Nuclease"/>
</dbReference>
<reference evidence="2 3" key="1">
    <citation type="submission" date="2022-10" db="EMBL/GenBank/DDBJ databases">
        <title>Ruegeria sp. nov., isolated from ocean surface sediments.</title>
        <authorList>
            <person name="He W."/>
            <person name="Xue H.-P."/>
            <person name="Zhang D.-F."/>
        </authorList>
    </citation>
    <scope>NUCLEOTIDE SEQUENCE [LARGE SCALE GENOMIC DNA]</scope>
    <source>
        <strain evidence="2 3">XHP0148</strain>
    </source>
</reference>
<keyword evidence="3" id="KW-1185">Reference proteome</keyword>
<dbReference type="CDD" id="cd00267">
    <property type="entry name" value="ABC_ATPase"/>
    <property type="match status" value="1"/>
</dbReference>
<dbReference type="InterPro" id="IPR027417">
    <property type="entry name" value="P-loop_NTPase"/>
</dbReference>
<proteinExistence type="predicted"/>
<dbReference type="PANTHER" id="PTHR43581:SF2">
    <property type="entry name" value="EXCINUCLEASE ATPASE SUBUNIT"/>
    <property type="match status" value="1"/>
</dbReference>
<dbReference type="InterPro" id="IPR003959">
    <property type="entry name" value="ATPase_AAA_core"/>
</dbReference>
<gene>
    <name evidence="2" type="ORF">OE747_19475</name>
</gene>
<dbReference type="RefSeq" id="WP_088725999.1">
    <property type="nucleotide sequence ID" value="NZ_JAOWLB010000018.1"/>
</dbReference>
<comment type="caution">
    <text evidence="2">The sequence shown here is derived from an EMBL/GenBank/DDBJ whole genome shotgun (WGS) entry which is preliminary data.</text>
</comment>
<feature type="domain" description="ATPase AAA-type core" evidence="1">
    <location>
        <begin position="205"/>
        <end position="276"/>
    </location>
</feature>
<sequence>MVSENETKNEPPNLIESFLIPKASGVSPLTFKLPSEDGRGSVTVLCGENGTGKSFILRALKGVATAKQSSKSFPGFKLKTTGQGRVNIVRPHHHKERMTSLGILGEVQAGKKVNLGDEYLRLKIGLFALLMPHILEAIEAPDDFQAEEWLDNETYRQSVHQMVPDEEEALFMLDVAEHDFLRVFLKVTNAALGFRKHEKGIELVLVWGNGVVAPYPDWSDGQKSLFTIMTEIAVDQPDVCAYDEIENFFHPRYISDVLEFLKNHVPQTILASHHPHMIFGRAVDDVYFVELEDVRDPVGPTRIVRRPSQPIPKRRFTRLRDDFRRLAYTYKLFDIADARLLSQAASSTELSSSTVKLAMATAFECSAAPARASPYPDRQTAQIGAFLEKYFSGMTTLDVVDWGAGLGRTVKEIRKTGAAEQIRWTLFEPVADTGKKIGRASCR</sequence>
<name>A0ABT3APB8_9RHOB</name>
<evidence type="ECO:0000313" key="2">
    <source>
        <dbReference type="EMBL" id="MCV2890525.1"/>
    </source>
</evidence>
<dbReference type="Gene3D" id="3.40.50.300">
    <property type="entry name" value="P-loop containing nucleotide triphosphate hydrolases"/>
    <property type="match status" value="1"/>
</dbReference>
<dbReference type="PANTHER" id="PTHR43581">
    <property type="entry name" value="ATP/GTP PHOSPHATASE"/>
    <property type="match status" value="1"/>
</dbReference>
<dbReference type="Pfam" id="PF13304">
    <property type="entry name" value="AAA_21"/>
    <property type="match status" value="1"/>
</dbReference>
<protein>
    <submittedName>
        <fullName evidence="2">AAA family ATPase</fullName>
    </submittedName>
</protein>
<organism evidence="2 3">
    <name type="scientific">Ruegeria aquimaris</name>
    <dbReference type="NCBI Taxonomy" id="2984333"/>
    <lineage>
        <taxon>Bacteria</taxon>
        <taxon>Pseudomonadati</taxon>
        <taxon>Pseudomonadota</taxon>
        <taxon>Alphaproteobacteria</taxon>
        <taxon>Rhodobacterales</taxon>
        <taxon>Roseobacteraceae</taxon>
        <taxon>Ruegeria</taxon>
    </lineage>
</organism>
<dbReference type="SUPFAM" id="SSF52540">
    <property type="entry name" value="P-loop containing nucleoside triphosphate hydrolases"/>
    <property type="match status" value="1"/>
</dbReference>
<accession>A0ABT3APB8</accession>
<dbReference type="EMBL" id="JAOWLB010000018">
    <property type="protein sequence ID" value="MCV2890525.1"/>
    <property type="molecule type" value="Genomic_DNA"/>
</dbReference>